<organism evidence="1 2">
    <name type="scientific">Alligator mississippiensis</name>
    <name type="common">American alligator</name>
    <dbReference type="NCBI Taxonomy" id="8496"/>
    <lineage>
        <taxon>Eukaryota</taxon>
        <taxon>Metazoa</taxon>
        <taxon>Chordata</taxon>
        <taxon>Craniata</taxon>
        <taxon>Vertebrata</taxon>
        <taxon>Euteleostomi</taxon>
        <taxon>Archelosauria</taxon>
        <taxon>Archosauria</taxon>
        <taxon>Crocodylia</taxon>
        <taxon>Alligatoridae</taxon>
        <taxon>Alligatorinae</taxon>
        <taxon>Alligator</taxon>
    </lineage>
</organism>
<comment type="caution">
    <text evidence="1">The sequence shown here is derived from an EMBL/GenBank/DDBJ whole genome shotgun (WGS) entry which is preliminary data.</text>
</comment>
<sequence length="161" mass="17872">MARFVLGILKQGPCIAWPQIGGQPHEGAQREREAVQAALGLGTPALLVQDPKLQWHRGQASFALETQTTLAHIPVDFKIILLSDINARVGRDLELRTGTTGKEKVQQANSSGILLLSKCTEHDLAITNTIFRHTDKYETTRRHPHSEHWHLLNYVIAGACD</sequence>
<gene>
    <name evidence="1" type="ORF">Y1Q_0003326</name>
</gene>
<dbReference type="EMBL" id="AKHW03006231">
    <property type="protein sequence ID" value="KYO22860.1"/>
    <property type="molecule type" value="Genomic_DNA"/>
</dbReference>
<keyword evidence="2" id="KW-1185">Reference proteome</keyword>
<evidence type="ECO:0000313" key="2">
    <source>
        <dbReference type="Proteomes" id="UP000050525"/>
    </source>
</evidence>
<name>A0A151MEN6_ALLMI</name>
<accession>A0A151MEN6</accession>
<protein>
    <submittedName>
        <fullName evidence="1">Uncharacterized protein</fullName>
    </submittedName>
</protein>
<proteinExistence type="predicted"/>
<dbReference type="Proteomes" id="UP000050525">
    <property type="component" value="Unassembled WGS sequence"/>
</dbReference>
<reference evidence="1 2" key="1">
    <citation type="journal article" date="2012" name="Genome Biol.">
        <title>Sequencing three crocodilian genomes to illuminate the evolution of archosaurs and amniotes.</title>
        <authorList>
            <person name="St John J.A."/>
            <person name="Braun E.L."/>
            <person name="Isberg S.R."/>
            <person name="Miles L.G."/>
            <person name="Chong A.Y."/>
            <person name="Gongora J."/>
            <person name="Dalzell P."/>
            <person name="Moran C."/>
            <person name="Bed'hom B."/>
            <person name="Abzhanov A."/>
            <person name="Burgess S.C."/>
            <person name="Cooksey A.M."/>
            <person name="Castoe T.A."/>
            <person name="Crawford N.G."/>
            <person name="Densmore L.D."/>
            <person name="Drew J.C."/>
            <person name="Edwards S.V."/>
            <person name="Faircloth B.C."/>
            <person name="Fujita M.K."/>
            <person name="Greenwold M.J."/>
            <person name="Hoffmann F.G."/>
            <person name="Howard J.M."/>
            <person name="Iguchi T."/>
            <person name="Janes D.E."/>
            <person name="Khan S.Y."/>
            <person name="Kohno S."/>
            <person name="de Koning A.J."/>
            <person name="Lance S.L."/>
            <person name="McCarthy F.M."/>
            <person name="McCormack J.E."/>
            <person name="Merchant M.E."/>
            <person name="Peterson D.G."/>
            <person name="Pollock D.D."/>
            <person name="Pourmand N."/>
            <person name="Raney B.J."/>
            <person name="Roessler K.A."/>
            <person name="Sanford J.R."/>
            <person name="Sawyer R.H."/>
            <person name="Schmidt C.J."/>
            <person name="Triplett E.W."/>
            <person name="Tuberville T.D."/>
            <person name="Venegas-Anaya M."/>
            <person name="Howard J.T."/>
            <person name="Jarvis E.D."/>
            <person name="Guillette L.J.Jr."/>
            <person name="Glenn T.C."/>
            <person name="Green R.E."/>
            <person name="Ray D.A."/>
        </authorList>
    </citation>
    <scope>NUCLEOTIDE SEQUENCE [LARGE SCALE GENOMIC DNA]</scope>
    <source>
        <strain evidence="1">KSC_2009_1</strain>
    </source>
</reference>
<evidence type="ECO:0000313" key="1">
    <source>
        <dbReference type="EMBL" id="KYO22860.1"/>
    </source>
</evidence>
<dbReference type="AlphaFoldDB" id="A0A151MEN6"/>